<evidence type="ECO:0000313" key="1">
    <source>
        <dbReference type="Proteomes" id="UP000887580"/>
    </source>
</evidence>
<protein>
    <submittedName>
        <fullName evidence="2">Sodium/calcium exchanger membrane region domain-containing protein</fullName>
    </submittedName>
</protein>
<evidence type="ECO:0000313" key="2">
    <source>
        <dbReference type="WBParaSite" id="PS1159_v2.g16197.t1"/>
    </source>
</evidence>
<reference evidence="2" key="1">
    <citation type="submission" date="2022-11" db="UniProtKB">
        <authorList>
            <consortium name="WormBaseParasite"/>
        </authorList>
    </citation>
    <scope>IDENTIFICATION</scope>
</reference>
<dbReference type="WBParaSite" id="PS1159_v2.g16197.t1">
    <property type="protein sequence ID" value="PS1159_v2.g16197.t1"/>
    <property type="gene ID" value="PS1159_v2.g16197"/>
</dbReference>
<name>A0AC35FCR6_9BILA</name>
<sequence>MNNSIFLNVPTTIPSTAVPYYITANIGLNQCLPYKDTNTTEEACHYVKRFHDQCEGGGYLLWTEYIICTENVPLRIFLLILSVIYLLLLFLMMTTIADDFFSLSIATIVEHLKISQSIAGITLMAFGNGANGIFSIIASVVNTKHPKAGLAIGDLLGGGAFVTSVVFGTVILIKPFKIAKFATFRDISVYLIGIGWMAFMMLYDKKLHFWEPAGLFFFIGL</sequence>
<organism evidence="1 2">
    <name type="scientific">Panagrolaimus sp. PS1159</name>
    <dbReference type="NCBI Taxonomy" id="55785"/>
    <lineage>
        <taxon>Eukaryota</taxon>
        <taxon>Metazoa</taxon>
        <taxon>Ecdysozoa</taxon>
        <taxon>Nematoda</taxon>
        <taxon>Chromadorea</taxon>
        <taxon>Rhabditida</taxon>
        <taxon>Tylenchina</taxon>
        <taxon>Panagrolaimomorpha</taxon>
        <taxon>Panagrolaimoidea</taxon>
        <taxon>Panagrolaimidae</taxon>
        <taxon>Panagrolaimus</taxon>
    </lineage>
</organism>
<proteinExistence type="predicted"/>
<accession>A0AC35FCR6</accession>
<dbReference type="Proteomes" id="UP000887580">
    <property type="component" value="Unplaced"/>
</dbReference>